<keyword evidence="3 8" id="KW-0699">rRNA-binding</keyword>
<proteinExistence type="inferred from homology"/>
<dbReference type="RefSeq" id="WP_095607321.1">
    <property type="nucleotide sequence ID" value="NZ_NSKE01000010.1"/>
</dbReference>
<dbReference type="SUPFAM" id="SSF46992">
    <property type="entry name" value="Ribosomal protein S20"/>
    <property type="match status" value="1"/>
</dbReference>
<dbReference type="Gene3D" id="1.20.58.110">
    <property type="entry name" value="Ribosomal protein S20"/>
    <property type="match status" value="1"/>
</dbReference>
<evidence type="ECO:0000256" key="3">
    <source>
        <dbReference type="ARBA" id="ARBA00022730"/>
    </source>
</evidence>
<keyword evidence="5 8" id="KW-0689">Ribosomal protein</keyword>
<keyword evidence="4 8" id="KW-0694">RNA-binding</keyword>
<name>A0A2A2G778_9BACT</name>
<dbReference type="HAMAP" id="MF_00500">
    <property type="entry name" value="Ribosomal_bS20"/>
    <property type="match status" value="1"/>
</dbReference>
<evidence type="ECO:0000256" key="9">
    <source>
        <dbReference type="SAM" id="MobiDB-lite"/>
    </source>
</evidence>
<reference evidence="10 11" key="1">
    <citation type="submission" date="2017-08" db="EMBL/GenBank/DDBJ databases">
        <title>Aliifodinibius alkalisoli sp. nov., isolated from saline alkaline soil.</title>
        <authorList>
            <person name="Liu D."/>
            <person name="Zhang G."/>
        </authorList>
    </citation>
    <scope>NUCLEOTIDE SEQUENCE [LARGE SCALE GENOMIC DNA]</scope>
    <source>
        <strain evidence="10 11">WN023</strain>
    </source>
</reference>
<sequence length="83" mass="9591">MPQHQSAKKRVRQNEKRRVRNQSKRSKMKTLINNALETTDKEEAEKAFKKASSCLDKMAAKDLIHKNFAARKKSKIADHVNSL</sequence>
<evidence type="ECO:0000256" key="4">
    <source>
        <dbReference type="ARBA" id="ARBA00022884"/>
    </source>
</evidence>
<protein>
    <recommendedName>
        <fullName evidence="7 8">Small ribosomal subunit protein bS20</fullName>
    </recommendedName>
</protein>
<evidence type="ECO:0000256" key="2">
    <source>
        <dbReference type="ARBA" id="ARBA00007634"/>
    </source>
</evidence>
<feature type="compositionally biased region" description="Basic residues" evidence="9">
    <location>
        <begin position="1"/>
        <end position="28"/>
    </location>
</feature>
<evidence type="ECO:0000256" key="1">
    <source>
        <dbReference type="ARBA" id="ARBA00003134"/>
    </source>
</evidence>
<keyword evidence="11" id="KW-1185">Reference proteome</keyword>
<evidence type="ECO:0000256" key="6">
    <source>
        <dbReference type="ARBA" id="ARBA00023274"/>
    </source>
</evidence>
<dbReference type="NCBIfam" id="TIGR00029">
    <property type="entry name" value="S20"/>
    <property type="match status" value="1"/>
</dbReference>
<evidence type="ECO:0000256" key="8">
    <source>
        <dbReference type="HAMAP-Rule" id="MF_00500"/>
    </source>
</evidence>
<dbReference type="GO" id="GO:0006412">
    <property type="term" value="P:translation"/>
    <property type="evidence" value="ECO:0007669"/>
    <property type="project" value="UniProtKB-UniRule"/>
</dbReference>
<keyword evidence="6 8" id="KW-0687">Ribonucleoprotein</keyword>
<dbReference type="OrthoDB" id="9808392at2"/>
<dbReference type="InterPro" id="IPR002583">
    <property type="entry name" value="Ribosomal_bS20"/>
</dbReference>
<comment type="similarity">
    <text evidence="2 8">Belongs to the bacterial ribosomal protein bS20 family.</text>
</comment>
<dbReference type="EMBL" id="NSKE01000010">
    <property type="protein sequence ID" value="PAU93138.1"/>
    <property type="molecule type" value="Genomic_DNA"/>
</dbReference>
<dbReference type="GO" id="GO:0015935">
    <property type="term" value="C:small ribosomal subunit"/>
    <property type="evidence" value="ECO:0007669"/>
    <property type="project" value="TreeGrafter"/>
</dbReference>
<comment type="function">
    <text evidence="1 8">Binds directly to 16S ribosomal RNA.</text>
</comment>
<dbReference type="AlphaFoldDB" id="A0A2A2G778"/>
<evidence type="ECO:0000313" key="11">
    <source>
        <dbReference type="Proteomes" id="UP000218831"/>
    </source>
</evidence>
<dbReference type="GO" id="GO:0070181">
    <property type="term" value="F:small ribosomal subunit rRNA binding"/>
    <property type="evidence" value="ECO:0007669"/>
    <property type="project" value="TreeGrafter"/>
</dbReference>
<evidence type="ECO:0000256" key="7">
    <source>
        <dbReference type="ARBA" id="ARBA00035136"/>
    </source>
</evidence>
<dbReference type="Proteomes" id="UP000218831">
    <property type="component" value="Unassembled WGS sequence"/>
</dbReference>
<accession>A0A2A2G778</accession>
<feature type="region of interest" description="Disordered" evidence="9">
    <location>
        <begin position="1"/>
        <end position="31"/>
    </location>
</feature>
<evidence type="ECO:0000313" key="10">
    <source>
        <dbReference type="EMBL" id="PAU93138.1"/>
    </source>
</evidence>
<gene>
    <name evidence="8 10" type="primary">rpsT</name>
    <name evidence="10" type="ORF">CK503_13305</name>
</gene>
<evidence type="ECO:0000256" key="5">
    <source>
        <dbReference type="ARBA" id="ARBA00022980"/>
    </source>
</evidence>
<dbReference type="GO" id="GO:0005829">
    <property type="term" value="C:cytosol"/>
    <property type="evidence" value="ECO:0007669"/>
    <property type="project" value="TreeGrafter"/>
</dbReference>
<organism evidence="10 11">
    <name type="scientific">Fodinibius salipaludis</name>
    <dbReference type="NCBI Taxonomy" id="2032627"/>
    <lineage>
        <taxon>Bacteria</taxon>
        <taxon>Pseudomonadati</taxon>
        <taxon>Balneolota</taxon>
        <taxon>Balneolia</taxon>
        <taxon>Balneolales</taxon>
        <taxon>Balneolaceae</taxon>
        <taxon>Fodinibius</taxon>
    </lineage>
</organism>
<dbReference type="GO" id="GO:0003735">
    <property type="term" value="F:structural constituent of ribosome"/>
    <property type="evidence" value="ECO:0007669"/>
    <property type="project" value="InterPro"/>
</dbReference>
<dbReference type="PANTHER" id="PTHR33398">
    <property type="entry name" value="30S RIBOSOMAL PROTEIN S20"/>
    <property type="match status" value="1"/>
</dbReference>
<dbReference type="FunFam" id="1.20.58.110:FF:000001">
    <property type="entry name" value="30S ribosomal protein S20"/>
    <property type="match status" value="1"/>
</dbReference>
<comment type="caution">
    <text evidence="10">The sequence shown here is derived from an EMBL/GenBank/DDBJ whole genome shotgun (WGS) entry which is preliminary data.</text>
</comment>
<dbReference type="InterPro" id="IPR036510">
    <property type="entry name" value="Ribosomal_bS20_sf"/>
</dbReference>
<dbReference type="Pfam" id="PF01649">
    <property type="entry name" value="Ribosomal_S20p"/>
    <property type="match status" value="1"/>
</dbReference>
<dbReference type="PANTHER" id="PTHR33398:SF1">
    <property type="entry name" value="SMALL RIBOSOMAL SUBUNIT PROTEIN BS20C"/>
    <property type="match status" value="1"/>
</dbReference>